<sequence length="354" mass="39264">MKVLVTGAAGFIGAHCALRLLCEGHQVIGLDNFNAYYNPALKVARSEWVRQQAGEFCLRIIDLSDSQALDRLFAAERFDVVLHLAAQAGVRYSLDNPKAYLDSNLAGFLNILESCRRHPVQHLLYASSSSVYGANRQVPYSVRDAVDHPLSLYAASKKANEAMAHCYSHLFGIPATGLRFFTVYGPWGRPDMSPLQFATAIHEGRPLRLFNHGQHQRDFTYIDDIVESLVRLMPLAPQANPHWDAFTPDPASSHAPWRLYNIGGQRPVALLDYVALLEKHLGRKAEVELLPLQAGDVLDTCAESGDLAAATGFTPRISLDDGLGRFAAWFFDHYLPLLGTPAQDNRAMPAEVWR</sequence>
<dbReference type="AlphaFoldDB" id="A0A239L218"/>
<keyword evidence="4" id="KW-1185">Reference proteome</keyword>
<evidence type="ECO:0000256" key="1">
    <source>
        <dbReference type="ARBA" id="ARBA00023027"/>
    </source>
</evidence>
<dbReference type="OrthoDB" id="9803010at2"/>
<dbReference type="STRING" id="1215104.GCA_000730585_00631"/>
<accession>A0A239L218</accession>
<dbReference type="InterPro" id="IPR001509">
    <property type="entry name" value="Epimerase_deHydtase"/>
</dbReference>
<keyword evidence="1" id="KW-0520">NAD</keyword>
<dbReference type="PRINTS" id="PR01713">
    <property type="entry name" value="NUCEPIMERASE"/>
</dbReference>
<protein>
    <submittedName>
        <fullName evidence="3">UDP-glucuronate 4-epimerase</fullName>
    </submittedName>
</protein>
<gene>
    <name evidence="3" type="ORF">SAMN05444352_13063</name>
</gene>
<reference evidence="4" key="1">
    <citation type="submission" date="2017-06" db="EMBL/GenBank/DDBJ databases">
        <authorList>
            <person name="Varghese N."/>
            <person name="Submissions S."/>
        </authorList>
    </citation>
    <scope>NUCLEOTIDE SEQUENCE [LARGE SCALE GENOMIC DNA]</scope>
    <source>
        <strain evidence="4">DSM 22348</strain>
    </source>
</reference>
<dbReference type="SUPFAM" id="SSF51735">
    <property type="entry name" value="NAD(P)-binding Rossmann-fold domains"/>
    <property type="match status" value="1"/>
</dbReference>
<dbReference type="EMBL" id="FZOL01000030">
    <property type="protein sequence ID" value="SNT23594.1"/>
    <property type="molecule type" value="Genomic_DNA"/>
</dbReference>
<evidence type="ECO:0000259" key="2">
    <source>
        <dbReference type="Pfam" id="PF01370"/>
    </source>
</evidence>
<dbReference type="PANTHER" id="PTHR43574">
    <property type="entry name" value="EPIMERASE-RELATED"/>
    <property type="match status" value="1"/>
</dbReference>
<feature type="domain" description="NAD-dependent epimerase/dehydratase" evidence="2">
    <location>
        <begin position="3"/>
        <end position="234"/>
    </location>
</feature>
<dbReference type="InterPro" id="IPR036291">
    <property type="entry name" value="NAD(P)-bd_dom_sf"/>
</dbReference>
<dbReference type="CDD" id="cd05253">
    <property type="entry name" value="UDP_GE_SDE_e"/>
    <property type="match status" value="1"/>
</dbReference>
<dbReference type="Gene3D" id="3.40.50.720">
    <property type="entry name" value="NAD(P)-binding Rossmann-like Domain"/>
    <property type="match status" value="1"/>
</dbReference>
<evidence type="ECO:0000313" key="4">
    <source>
        <dbReference type="Proteomes" id="UP000198407"/>
    </source>
</evidence>
<proteinExistence type="predicted"/>
<organism evidence="3 4">
    <name type="scientific">Pseudomonas japonica</name>
    <dbReference type="NCBI Taxonomy" id="256466"/>
    <lineage>
        <taxon>Bacteria</taxon>
        <taxon>Pseudomonadati</taxon>
        <taxon>Pseudomonadota</taxon>
        <taxon>Gammaproteobacteria</taxon>
        <taxon>Pseudomonadales</taxon>
        <taxon>Pseudomonadaceae</taxon>
        <taxon>Pseudomonas</taxon>
    </lineage>
</organism>
<evidence type="ECO:0000313" key="3">
    <source>
        <dbReference type="EMBL" id="SNT23594.1"/>
    </source>
</evidence>
<dbReference type="RefSeq" id="WP_042129435.1">
    <property type="nucleotide sequence ID" value="NZ_FZOL01000030.1"/>
</dbReference>
<name>A0A239L218_9PSED</name>
<dbReference type="Proteomes" id="UP000198407">
    <property type="component" value="Unassembled WGS sequence"/>
</dbReference>
<dbReference type="Pfam" id="PF01370">
    <property type="entry name" value="Epimerase"/>
    <property type="match status" value="1"/>
</dbReference>